<feature type="domain" description="2-C-methyl-D-erythritol 2,4-cyclodiphosphate synthase" evidence="15">
    <location>
        <begin position="233"/>
        <end position="386"/>
    </location>
</feature>
<evidence type="ECO:0000256" key="1">
    <source>
        <dbReference type="ARBA" id="ARBA00000200"/>
    </source>
</evidence>
<feature type="binding site" evidence="14">
    <location>
        <position position="274"/>
    </location>
    <ligand>
        <name>a divalent metal cation</name>
        <dbReference type="ChEBI" id="CHEBI:60240"/>
    </ligand>
</feature>
<keyword evidence="9 14" id="KW-0548">Nucleotidyltransferase</keyword>
<dbReference type="PROSITE" id="PS01295">
    <property type="entry name" value="ISPD"/>
    <property type="match status" value="1"/>
</dbReference>
<dbReference type="SUPFAM" id="SSF53448">
    <property type="entry name" value="Nucleotide-diphospho-sugar transferases"/>
    <property type="match status" value="1"/>
</dbReference>
<dbReference type="NCBIfam" id="NF006899">
    <property type="entry name" value="PRK09382.1"/>
    <property type="match status" value="1"/>
</dbReference>
<dbReference type="UniPathway" id="UPA00056">
    <property type="reaction ID" value="UER00093"/>
</dbReference>
<evidence type="ECO:0000256" key="7">
    <source>
        <dbReference type="ARBA" id="ARBA00009789"/>
    </source>
</evidence>
<reference evidence="17" key="1">
    <citation type="submission" date="2016-10" db="EMBL/GenBank/DDBJ databases">
        <authorList>
            <person name="Varghese N."/>
            <person name="Submissions S."/>
        </authorList>
    </citation>
    <scope>NUCLEOTIDE SEQUENCE [LARGE SCALE GENOMIC DNA]</scope>
    <source>
        <strain evidence="17">CGMCC 1.3431</strain>
    </source>
</reference>
<proteinExistence type="inferred from homology"/>
<dbReference type="InterPro" id="IPR026596">
    <property type="entry name" value="IspD/F"/>
</dbReference>
<keyword evidence="8 14" id="KW-0808">Transferase</keyword>
<name>A0A1G4PLE4_9CAUL</name>
<comment type="catalytic activity">
    <reaction evidence="2 14">
        <text>2-C-methyl-D-erythritol 4-phosphate + CTP + H(+) = 4-CDP-2-C-methyl-D-erythritol + diphosphate</text>
        <dbReference type="Rhea" id="RHEA:13429"/>
        <dbReference type="ChEBI" id="CHEBI:15378"/>
        <dbReference type="ChEBI" id="CHEBI:33019"/>
        <dbReference type="ChEBI" id="CHEBI:37563"/>
        <dbReference type="ChEBI" id="CHEBI:57823"/>
        <dbReference type="ChEBI" id="CHEBI:58262"/>
        <dbReference type="EC" id="2.7.7.60"/>
    </reaction>
</comment>
<keyword evidence="11 14" id="KW-0414">Isoprene biosynthesis</keyword>
<dbReference type="PROSITE" id="PS01350">
    <property type="entry name" value="ISPF"/>
    <property type="match status" value="1"/>
</dbReference>
<evidence type="ECO:0000313" key="16">
    <source>
        <dbReference type="EMBL" id="SCW32898.1"/>
    </source>
</evidence>
<feature type="binding site" evidence="14">
    <location>
        <begin position="364"/>
        <end position="367"/>
    </location>
    <ligand>
        <name>4-CDP-2-C-methyl-D-erythritol 2-phosphate</name>
        <dbReference type="ChEBI" id="CHEBI:57919"/>
    </ligand>
</feature>
<feature type="binding site" evidence="14">
    <location>
        <begin position="266"/>
        <end position="267"/>
    </location>
    <ligand>
        <name>4-CDP-2-C-methyl-D-erythritol 2-phosphate</name>
        <dbReference type="ChEBI" id="CHEBI:57919"/>
    </ligand>
</feature>
<feature type="site" description="Positions MEP for the nucleophilic attack" evidence="14">
    <location>
        <position position="206"/>
    </location>
</feature>
<comment type="similarity">
    <text evidence="6">Belongs to the IspF family.</text>
</comment>
<dbReference type="PANTHER" id="PTHR43181">
    <property type="entry name" value="2-C-METHYL-D-ERYTHRITOL 2,4-CYCLODIPHOSPHATE SYNTHASE, CHLOROPLASTIC"/>
    <property type="match status" value="1"/>
</dbReference>
<feature type="binding site" evidence="14">
    <location>
        <begin position="288"/>
        <end position="290"/>
    </location>
    <ligand>
        <name>4-CDP-2-C-methyl-D-erythritol 2-phosphate</name>
        <dbReference type="ChEBI" id="CHEBI:57919"/>
    </ligand>
</feature>
<dbReference type="GO" id="GO:0019288">
    <property type="term" value="P:isopentenyl diphosphate biosynthetic process, methylerythritol 4-phosphate pathway"/>
    <property type="evidence" value="ECO:0007669"/>
    <property type="project" value="UniProtKB-UniRule"/>
</dbReference>
<dbReference type="HAMAP" id="MF_00108">
    <property type="entry name" value="IspD"/>
    <property type="match status" value="1"/>
</dbReference>
<feature type="site" description="Transition state stabilizer" evidence="14">
    <location>
        <position position="25"/>
    </location>
</feature>
<feature type="binding site" evidence="14">
    <location>
        <position position="374"/>
    </location>
    <ligand>
        <name>4-CDP-2-C-methyl-D-erythritol 2-phosphate</name>
        <dbReference type="ChEBI" id="CHEBI:57919"/>
    </ligand>
</feature>
<comment type="function">
    <text evidence="14">Bifunctional enzyme that catalyzes the formation of 4-diphosphocytidyl-2-C-methyl-D-erythritol from CTP and 2-C-methyl-D-erythritol 4-phosphate (MEP) (IspD), and catalyzes the conversion of 4-diphosphocytidyl-2-C-methyl-D-erythritol 2-phosphate (CDP-ME2P) to 2-C-methyl-D-erythritol 2,4-cyclodiphosphate (ME-CPP) with a corresponding release of cytidine 5-monophosphate (CMP) (IspF).</text>
</comment>
<dbReference type="Gene3D" id="3.30.1330.50">
    <property type="entry name" value="2-C-methyl-D-erythritol 2,4-cyclodiphosphate synthase"/>
    <property type="match status" value="1"/>
</dbReference>
<feature type="site" description="Transition state stabilizer" evidence="14">
    <location>
        <position position="266"/>
    </location>
</feature>
<dbReference type="STRING" id="260084.SAMN02927928_0461"/>
<evidence type="ECO:0000256" key="12">
    <source>
        <dbReference type="ARBA" id="ARBA00023239"/>
    </source>
</evidence>
<dbReference type="EC" id="4.6.1.12" evidence="14"/>
<keyword evidence="10 14" id="KW-0479">Metal-binding</keyword>
<feature type="site" description="Positions MEP for the nucleophilic attack" evidence="14">
    <location>
        <position position="151"/>
    </location>
</feature>
<dbReference type="InterPro" id="IPR003526">
    <property type="entry name" value="MECDP_synthase"/>
</dbReference>
<dbReference type="GO" id="GO:0050518">
    <property type="term" value="F:2-C-methyl-D-erythritol 4-phosphate cytidylyltransferase activity"/>
    <property type="evidence" value="ECO:0007669"/>
    <property type="project" value="UniProtKB-UniRule"/>
</dbReference>
<dbReference type="GO" id="GO:0016114">
    <property type="term" value="P:terpenoid biosynthetic process"/>
    <property type="evidence" value="ECO:0007669"/>
    <property type="project" value="InterPro"/>
</dbReference>
<evidence type="ECO:0000256" key="3">
    <source>
        <dbReference type="ARBA" id="ARBA00001968"/>
    </source>
</evidence>
<dbReference type="RefSeq" id="WP_090643165.1">
    <property type="nucleotide sequence ID" value="NZ_CBCRYE010000001.1"/>
</dbReference>
<evidence type="ECO:0000256" key="5">
    <source>
        <dbReference type="ARBA" id="ARBA00004787"/>
    </source>
</evidence>
<dbReference type="InterPro" id="IPR001228">
    <property type="entry name" value="IspD"/>
</dbReference>
<feature type="region of interest" description="2-C-methyl-D-erythritol 4-phosphate cytidylyltransferase" evidence="14">
    <location>
        <begin position="1"/>
        <end position="233"/>
    </location>
</feature>
<comment type="cofactor">
    <cofactor evidence="3 14">
        <name>a divalent metal cation</name>
        <dbReference type="ChEBI" id="CHEBI:60240"/>
    </cofactor>
</comment>
<keyword evidence="12 14" id="KW-0456">Lyase</keyword>
<dbReference type="InterPro" id="IPR018294">
    <property type="entry name" value="ISPD_synthase_CS"/>
</dbReference>
<dbReference type="NCBIfam" id="TIGR00453">
    <property type="entry name" value="ispD"/>
    <property type="match status" value="1"/>
</dbReference>
<dbReference type="NCBIfam" id="TIGR00151">
    <property type="entry name" value="ispF"/>
    <property type="match status" value="1"/>
</dbReference>
<comment type="catalytic activity">
    <reaction evidence="1 14">
        <text>4-CDP-2-C-methyl-D-erythritol 2-phosphate = 2-C-methyl-D-erythritol 2,4-cyclic diphosphate + CMP</text>
        <dbReference type="Rhea" id="RHEA:23864"/>
        <dbReference type="ChEBI" id="CHEBI:57919"/>
        <dbReference type="ChEBI" id="CHEBI:58483"/>
        <dbReference type="ChEBI" id="CHEBI:60377"/>
        <dbReference type="EC" id="4.6.1.12"/>
    </reaction>
</comment>
<feature type="region of interest" description="2-C-methyl-D-erythritol 2,4-cyclodiphosphate synthase" evidence="14">
    <location>
        <begin position="234"/>
        <end position="388"/>
    </location>
</feature>
<feature type="site" description="Transition state stabilizer" evidence="14">
    <location>
        <position position="20"/>
    </location>
</feature>
<evidence type="ECO:0000256" key="2">
    <source>
        <dbReference type="ARBA" id="ARBA00001282"/>
    </source>
</evidence>
<evidence type="ECO:0000256" key="9">
    <source>
        <dbReference type="ARBA" id="ARBA00022695"/>
    </source>
</evidence>
<keyword evidence="17" id="KW-1185">Reference proteome</keyword>
<evidence type="ECO:0000256" key="6">
    <source>
        <dbReference type="ARBA" id="ARBA00008480"/>
    </source>
</evidence>
<dbReference type="EMBL" id="FMTS01000001">
    <property type="protein sequence ID" value="SCW32898.1"/>
    <property type="molecule type" value="Genomic_DNA"/>
</dbReference>
<dbReference type="Pfam" id="PF01128">
    <property type="entry name" value="IspD"/>
    <property type="match status" value="1"/>
</dbReference>
<keyword evidence="13 14" id="KW-0511">Multifunctional enzyme</keyword>
<feature type="binding site" evidence="14">
    <location>
        <position position="240"/>
    </location>
    <ligand>
        <name>a divalent metal cation</name>
        <dbReference type="ChEBI" id="CHEBI:60240"/>
    </ligand>
</feature>
<dbReference type="Proteomes" id="UP000199150">
    <property type="component" value="Unassembled WGS sequence"/>
</dbReference>
<evidence type="ECO:0000256" key="13">
    <source>
        <dbReference type="ARBA" id="ARBA00023268"/>
    </source>
</evidence>
<comment type="similarity">
    <text evidence="7">Belongs to the IspD/TarI cytidylyltransferase family. IspD subfamily.</text>
</comment>
<dbReference type="Gene3D" id="3.90.550.10">
    <property type="entry name" value="Spore Coat Polysaccharide Biosynthesis Protein SpsA, Chain A"/>
    <property type="match status" value="1"/>
</dbReference>
<evidence type="ECO:0000256" key="14">
    <source>
        <dbReference type="HAMAP-Rule" id="MF_01520"/>
    </source>
</evidence>
<evidence type="ECO:0000259" key="15">
    <source>
        <dbReference type="Pfam" id="PF02542"/>
    </source>
</evidence>
<dbReference type="EC" id="2.7.7.60" evidence="14"/>
<dbReference type="InterPro" id="IPR020555">
    <property type="entry name" value="MECDP_synthase_CS"/>
</dbReference>
<evidence type="ECO:0000313" key="17">
    <source>
        <dbReference type="Proteomes" id="UP000199150"/>
    </source>
</evidence>
<evidence type="ECO:0000256" key="8">
    <source>
        <dbReference type="ARBA" id="ARBA00022679"/>
    </source>
</evidence>
<dbReference type="InterPro" id="IPR036571">
    <property type="entry name" value="MECDP_synthase_sf"/>
</dbReference>
<dbReference type="HAMAP" id="MF_01520">
    <property type="entry name" value="IspDF"/>
    <property type="match status" value="1"/>
</dbReference>
<feature type="site" description="Transition state stabilizer" evidence="14">
    <location>
        <position position="365"/>
    </location>
</feature>
<sequence>MNTDSRPFHAVIVAGGSGSRSGGRKQWMILGGRTVLDWSIAAFEAAGAAQIVVVVPAEDVTQAQAAYGGRVWIVAGGAQRADSVVNGLKALVTDGDDIVLVHDAARPLLKPHHINALLAELKTKPAAILALPVTDSLKRGDHNRIVEAPARDNLWRAQTPQAFRLNDIIRAYERWPADQVPTDEAMVAAHSGINVTLVEGDMALHKLTYPADFALLEALIMADKPQEKIMKQIRIGQGFDAHRWGEGQSVWLCGVEIVHNQTLIGHSDADAGLHALTDALLGAAGLGDIGDHFPPTDPQWKGASSDRFLKHAVDLIRQRGGEIVNVDVTLICERPKIKPHREAMRARIAEIIGVDIDRVSVKATTTEQMGFTGRGEGLAAQAVCSIEI</sequence>
<dbReference type="InterPro" id="IPR034683">
    <property type="entry name" value="IspD/TarI"/>
</dbReference>
<dbReference type="FunFam" id="3.30.1330.50:FF:000003">
    <property type="entry name" value="2-C-methyl-D-erythritol 2,4-cyclodiphosphate synthase"/>
    <property type="match status" value="1"/>
</dbReference>
<dbReference type="GO" id="GO:0046872">
    <property type="term" value="F:metal ion binding"/>
    <property type="evidence" value="ECO:0007669"/>
    <property type="project" value="UniProtKB-KW"/>
</dbReference>
<dbReference type="SUPFAM" id="SSF69765">
    <property type="entry name" value="IpsF-like"/>
    <property type="match status" value="1"/>
</dbReference>
<dbReference type="AlphaFoldDB" id="A0A1G4PLE4"/>
<organism evidence="16 17">
    <name type="scientific">Asticcacaulis taihuensis</name>
    <dbReference type="NCBI Taxonomy" id="260084"/>
    <lineage>
        <taxon>Bacteria</taxon>
        <taxon>Pseudomonadati</taxon>
        <taxon>Pseudomonadota</taxon>
        <taxon>Alphaproteobacteria</taxon>
        <taxon>Caulobacterales</taxon>
        <taxon>Caulobacteraceae</taxon>
        <taxon>Asticcacaulis</taxon>
    </lineage>
</organism>
<evidence type="ECO:0000256" key="4">
    <source>
        <dbReference type="ARBA" id="ARBA00004709"/>
    </source>
</evidence>
<feature type="binding site" evidence="14">
    <location>
        <position position="371"/>
    </location>
    <ligand>
        <name>4-CDP-2-C-methyl-D-erythritol 2-phosphate</name>
        <dbReference type="ChEBI" id="CHEBI:57919"/>
    </ligand>
</feature>
<dbReference type="Pfam" id="PF02542">
    <property type="entry name" value="YgbB"/>
    <property type="match status" value="1"/>
</dbReference>
<dbReference type="InterPro" id="IPR029044">
    <property type="entry name" value="Nucleotide-diphossugar_trans"/>
</dbReference>
<accession>A0A1G4PLE4</accession>
<comment type="pathway">
    <text evidence="4 14">Isoprenoid biosynthesis; isopentenyl diphosphate biosynthesis via DXP pathway; isopentenyl diphosphate from 1-deoxy-D-xylulose 5-phosphate: step 4/6.</text>
</comment>
<gene>
    <name evidence="14" type="primary">ispDF</name>
    <name evidence="16" type="ORF">SAMN02927928_0461</name>
</gene>
<dbReference type="PANTHER" id="PTHR43181:SF1">
    <property type="entry name" value="2-C-METHYL-D-ERYTHRITOL 2,4-CYCLODIPHOSPHATE SYNTHASE, CHLOROPLASTIC"/>
    <property type="match status" value="1"/>
</dbReference>
<dbReference type="CDD" id="cd02516">
    <property type="entry name" value="CDP-ME_synthetase"/>
    <property type="match status" value="1"/>
</dbReference>
<comment type="similarity">
    <text evidence="14">In the C-terminal section; belongs to the IspF family.</text>
</comment>
<dbReference type="CDD" id="cd00554">
    <property type="entry name" value="MECDP_synthase"/>
    <property type="match status" value="1"/>
</dbReference>
<comment type="pathway">
    <text evidence="5 14">Isoprenoid biosynthesis; isopentenyl diphosphate biosynthesis via DXP pathway; isopentenyl diphosphate from 1-deoxy-D-xylulose 5-phosphate: step 2/6.</text>
</comment>
<dbReference type="HAMAP" id="MF_00107">
    <property type="entry name" value="IspF"/>
    <property type="match status" value="1"/>
</dbReference>
<dbReference type="OrthoDB" id="9804336at2"/>
<comment type="similarity">
    <text evidence="14">In the N-terminal section; belongs to the IspD/TarI cytidylyltransferase family. IspD subfamily.</text>
</comment>
<comment type="caution">
    <text evidence="14">Lacks conserved residue(s) required for the propagation of feature annotation.</text>
</comment>
<evidence type="ECO:0000256" key="10">
    <source>
        <dbReference type="ARBA" id="ARBA00022723"/>
    </source>
</evidence>
<evidence type="ECO:0000256" key="11">
    <source>
        <dbReference type="ARBA" id="ARBA00023229"/>
    </source>
</evidence>
<dbReference type="GO" id="GO:0008685">
    <property type="term" value="F:2-C-methyl-D-erythritol 2,4-cyclodiphosphate synthase activity"/>
    <property type="evidence" value="ECO:0007669"/>
    <property type="project" value="UniProtKB-UniRule"/>
</dbReference>
<feature type="binding site" evidence="14">
    <location>
        <begin position="240"/>
        <end position="242"/>
    </location>
    <ligand>
        <name>4-CDP-2-C-methyl-D-erythritol 2-phosphate</name>
        <dbReference type="ChEBI" id="CHEBI:57919"/>
    </ligand>
</feature>
<dbReference type="FunFam" id="3.90.550.10:FF:000003">
    <property type="entry name" value="2-C-methyl-D-erythritol 4-phosphate cytidylyltransferase"/>
    <property type="match status" value="1"/>
</dbReference>
<feature type="binding site" evidence="14">
    <location>
        <position position="242"/>
    </location>
    <ligand>
        <name>a divalent metal cation</name>
        <dbReference type="ChEBI" id="CHEBI:60240"/>
    </ligand>
</feature>
<protein>
    <recommendedName>
        <fullName evidence="14">Bifunctional enzyme IspD/IspF</fullName>
    </recommendedName>
    <domain>
        <recommendedName>
            <fullName evidence="14">2-C-methyl-D-erythritol 4-phosphate cytidylyltransferase</fullName>
            <ecNumber evidence="14">2.7.7.60</ecNumber>
        </recommendedName>
        <alternativeName>
            <fullName evidence="14">4-diphosphocytidyl-2C-methyl-D-erythritol synthase</fullName>
        </alternativeName>
        <alternativeName>
            <fullName evidence="14">MEP cytidylyltransferase</fullName>
            <shortName evidence="14">MCT</shortName>
        </alternativeName>
    </domain>
    <domain>
        <recommendedName>
            <fullName evidence="14">2-C-methyl-D-erythritol 2,4-cyclodiphosphate synthase</fullName>
            <shortName evidence="14">MECDP-synthase</shortName>
            <shortName evidence="14">MECPP-synthase</shortName>
            <shortName evidence="14">MECPS</shortName>
            <ecNumber evidence="14">4.6.1.12</ecNumber>
        </recommendedName>
    </domain>
</protein>